<dbReference type="AlphaFoldDB" id="A0AAJ5F873"/>
<comment type="caution">
    <text evidence="20">The sequence shown here is derived from an EMBL/GenBank/DDBJ whole genome shotgun (WGS) entry which is preliminary data.</text>
</comment>
<gene>
    <name evidence="20" type="ORF">FCS05_02230</name>
    <name evidence="19" type="ORF">HNQ10_002488</name>
</gene>
<keyword evidence="17" id="KW-0472">Membrane</keyword>
<comment type="catalytic activity">
    <reaction evidence="1">
        <text>ATP + protein L-histidine = ADP + protein N-phospho-L-histidine.</text>
        <dbReference type="EC" id="2.7.13.3"/>
    </reaction>
</comment>
<dbReference type="Gene3D" id="1.20.5.1930">
    <property type="match status" value="1"/>
</dbReference>
<organism evidence="20 21">
    <name type="scientific">Deinococcus metallilatus</name>
    <dbReference type="NCBI Taxonomy" id="1211322"/>
    <lineage>
        <taxon>Bacteria</taxon>
        <taxon>Thermotogati</taxon>
        <taxon>Deinococcota</taxon>
        <taxon>Deinococci</taxon>
        <taxon>Deinococcales</taxon>
        <taxon>Deinococcaceae</taxon>
        <taxon>Deinococcus</taxon>
    </lineage>
</organism>
<feature type="transmembrane region" description="Helical" evidence="17">
    <location>
        <begin position="158"/>
        <end position="178"/>
    </location>
</feature>
<dbReference type="InterPro" id="IPR005467">
    <property type="entry name" value="His_kinase_dom"/>
</dbReference>
<evidence type="ECO:0000256" key="10">
    <source>
        <dbReference type="ARBA" id="ARBA00022777"/>
    </source>
</evidence>
<evidence type="ECO:0000256" key="1">
    <source>
        <dbReference type="ARBA" id="ARBA00000085"/>
    </source>
</evidence>
<evidence type="ECO:0000256" key="4">
    <source>
        <dbReference type="ARBA" id="ARBA00012438"/>
    </source>
</evidence>
<dbReference type="RefSeq" id="WP_138223707.1">
    <property type="nucleotide sequence ID" value="NZ_BSUI01000005.1"/>
</dbReference>
<keyword evidence="13" id="KW-0411">Iron-sulfur</keyword>
<dbReference type="PIRSF" id="PIRSF037434">
    <property type="entry name" value="STHK_ChrS"/>
    <property type="match status" value="1"/>
</dbReference>
<accession>A0AAJ5F873</accession>
<dbReference type="Proteomes" id="UP000536909">
    <property type="component" value="Unassembled WGS sequence"/>
</dbReference>
<dbReference type="PRINTS" id="PR00344">
    <property type="entry name" value="BCTRLSENSOR"/>
</dbReference>
<feature type="transmembrane region" description="Helical" evidence="17">
    <location>
        <begin position="89"/>
        <end position="106"/>
    </location>
</feature>
<dbReference type="SMART" id="SM00387">
    <property type="entry name" value="HATPase_c"/>
    <property type="match status" value="1"/>
</dbReference>
<evidence type="ECO:0000256" key="9">
    <source>
        <dbReference type="ARBA" id="ARBA00022723"/>
    </source>
</evidence>
<evidence type="ECO:0000256" key="8">
    <source>
        <dbReference type="ARBA" id="ARBA00022679"/>
    </source>
</evidence>
<evidence type="ECO:0000256" key="15">
    <source>
        <dbReference type="ARBA" id="ARBA00030800"/>
    </source>
</evidence>
<feature type="domain" description="Histidine kinase" evidence="18">
    <location>
        <begin position="315"/>
        <end position="403"/>
    </location>
</feature>
<dbReference type="Proteomes" id="UP000308000">
    <property type="component" value="Unassembled WGS sequence"/>
</dbReference>
<comment type="subcellular location">
    <subcellularLocation>
        <location evidence="3">Cytoplasm</location>
    </subcellularLocation>
</comment>
<evidence type="ECO:0000259" key="18">
    <source>
        <dbReference type="PROSITE" id="PS50109"/>
    </source>
</evidence>
<reference evidence="20 21" key="1">
    <citation type="submission" date="2019-04" db="EMBL/GenBank/DDBJ databases">
        <title>Deinococcus metalilatus MA1002 mutant No.5.</title>
        <authorList>
            <person name="Park W."/>
            <person name="Park C."/>
        </authorList>
    </citation>
    <scope>NUCLEOTIDE SEQUENCE [LARGE SCALE GENOMIC DNA]</scope>
    <source>
        <strain evidence="20 21">MA1002-m5</strain>
    </source>
</reference>
<dbReference type="Pfam" id="PF07730">
    <property type="entry name" value="HisKA_3"/>
    <property type="match status" value="1"/>
</dbReference>
<evidence type="ECO:0000256" key="5">
    <source>
        <dbReference type="ARBA" id="ARBA00017322"/>
    </source>
</evidence>
<feature type="transmembrane region" description="Helical" evidence="17">
    <location>
        <begin position="6"/>
        <end position="23"/>
    </location>
</feature>
<dbReference type="InterPro" id="IPR003594">
    <property type="entry name" value="HATPase_dom"/>
</dbReference>
<dbReference type="SUPFAM" id="SSF55874">
    <property type="entry name" value="ATPase domain of HSP90 chaperone/DNA topoisomerase II/histidine kinase"/>
    <property type="match status" value="1"/>
</dbReference>
<keyword evidence="17" id="KW-0812">Transmembrane</keyword>
<dbReference type="InterPro" id="IPR036890">
    <property type="entry name" value="HATPase_C_sf"/>
</dbReference>
<evidence type="ECO:0000256" key="11">
    <source>
        <dbReference type="ARBA" id="ARBA00023004"/>
    </source>
</evidence>
<name>A0AAJ5F873_9DEIO</name>
<dbReference type="InterPro" id="IPR050482">
    <property type="entry name" value="Sensor_HK_TwoCompSys"/>
</dbReference>
<sequence>MPLPLWTLAPALLTATLPVLRPWRMRPERRAYWARFGAVAALLVALVVGQTLLGEGLAAWPWGVVFVAVACAYVYTLARLDDLDDQAEAFRWFTLACLLTSAAALITLNAALGFIVSVCTMLFLGACMPLRWHLRVTLPLVAANVWLLQVVSATPPTLLQALSDGIGLLAMAMFGFILRRATRLGQDLARANRQLEQHARQAEELATLRERARLARELHDTLGHALTTITVQLEAAERLLEKNPARARTLVERSRDLSRGATVELRASLAALREGERTPLTEELRALAAQGTADGPTVRVDVAEVRLSPQQEHALARVAREALHNARRHAHARQVHLSLEARNEVVELRVQDDGVGFDPAGVPGGHYGLSGMQERLLLLGGTLDVRSWPGEGTTVTATLPLRIPSIPEVQST</sequence>
<dbReference type="GO" id="GO:0046872">
    <property type="term" value="F:metal ion binding"/>
    <property type="evidence" value="ECO:0007669"/>
    <property type="project" value="UniProtKB-KW"/>
</dbReference>
<evidence type="ECO:0000256" key="13">
    <source>
        <dbReference type="ARBA" id="ARBA00023014"/>
    </source>
</evidence>
<evidence type="ECO:0000256" key="17">
    <source>
        <dbReference type="SAM" id="Phobius"/>
    </source>
</evidence>
<keyword evidence="7" id="KW-0963">Cytoplasm</keyword>
<evidence type="ECO:0000256" key="7">
    <source>
        <dbReference type="ARBA" id="ARBA00022490"/>
    </source>
</evidence>
<feature type="coiled-coil region" evidence="16">
    <location>
        <begin position="181"/>
        <end position="215"/>
    </location>
</feature>
<comment type="function">
    <text evidence="14">Member of the two-component regulatory system NreB/NreC involved in the control of dissimilatory nitrate/nitrite reduction in response to oxygen. NreB functions as a direct oxygen sensor histidine kinase which is autophosphorylated, in the absence of oxygen, probably at the conserved histidine residue, and transfers its phosphate group probably to a conserved aspartate residue of NreC. NreB/NreC activates the expression of the nitrate (narGHJI) and nitrite (nir) reductase operons, as well as the putative nitrate transporter gene narT.</text>
</comment>
<evidence type="ECO:0000313" key="21">
    <source>
        <dbReference type="Proteomes" id="UP000308000"/>
    </source>
</evidence>
<dbReference type="EC" id="2.7.13.3" evidence="4"/>
<keyword evidence="8" id="KW-0808">Transferase</keyword>
<keyword evidence="9" id="KW-0479">Metal-binding</keyword>
<evidence type="ECO:0000313" key="19">
    <source>
        <dbReference type="EMBL" id="MBB5295649.1"/>
    </source>
</evidence>
<evidence type="ECO:0000256" key="14">
    <source>
        <dbReference type="ARBA" id="ARBA00024827"/>
    </source>
</evidence>
<dbReference type="InterPro" id="IPR004358">
    <property type="entry name" value="Sig_transdc_His_kin-like_C"/>
</dbReference>
<keyword evidence="16" id="KW-0175">Coiled coil</keyword>
<keyword evidence="17" id="KW-1133">Transmembrane helix</keyword>
<keyword evidence="11" id="KW-0408">Iron</keyword>
<dbReference type="GO" id="GO:0046983">
    <property type="term" value="F:protein dimerization activity"/>
    <property type="evidence" value="ECO:0007669"/>
    <property type="project" value="InterPro"/>
</dbReference>
<dbReference type="PANTHER" id="PTHR24421">
    <property type="entry name" value="NITRATE/NITRITE SENSOR PROTEIN NARX-RELATED"/>
    <property type="match status" value="1"/>
</dbReference>
<evidence type="ECO:0000313" key="22">
    <source>
        <dbReference type="Proteomes" id="UP000536909"/>
    </source>
</evidence>
<keyword evidence="6" id="KW-0004">4Fe-4S</keyword>
<dbReference type="GO" id="GO:0051539">
    <property type="term" value="F:4 iron, 4 sulfur cluster binding"/>
    <property type="evidence" value="ECO:0007669"/>
    <property type="project" value="UniProtKB-KW"/>
</dbReference>
<reference evidence="19 22" key="2">
    <citation type="submission" date="2020-08" db="EMBL/GenBank/DDBJ databases">
        <title>Genomic Encyclopedia of Type Strains, Phase IV (KMG-IV): sequencing the most valuable type-strain genomes for metagenomic binning, comparative biology and taxonomic classification.</title>
        <authorList>
            <person name="Goeker M."/>
        </authorList>
    </citation>
    <scope>NUCLEOTIDE SEQUENCE [LARGE SCALE GENOMIC DNA]</scope>
    <source>
        <strain evidence="19 22">DSM 105434</strain>
    </source>
</reference>
<evidence type="ECO:0000313" key="20">
    <source>
        <dbReference type="EMBL" id="TLK32281.1"/>
    </source>
</evidence>
<dbReference type="GO" id="GO:0005737">
    <property type="term" value="C:cytoplasm"/>
    <property type="evidence" value="ECO:0007669"/>
    <property type="project" value="UniProtKB-SubCell"/>
</dbReference>
<keyword evidence="22" id="KW-1185">Reference proteome</keyword>
<dbReference type="Gene3D" id="3.30.565.10">
    <property type="entry name" value="Histidine kinase-like ATPase, C-terminal domain"/>
    <property type="match status" value="1"/>
</dbReference>
<dbReference type="GO" id="GO:0000155">
    <property type="term" value="F:phosphorelay sensor kinase activity"/>
    <property type="evidence" value="ECO:0007669"/>
    <property type="project" value="InterPro"/>
</dbReference>
<dbReference type="CDD" id="cd16917">
    <property type="entry name" value="HATPase_UhpB-NarQ-NarX-like"/>
    <property type="match status" value="1"/>
</dbReference>
<evidence type="ECO:0000256" key="3">
    <source>
        <dbReference type="ARBA" id="ARBA00004496"/>
    </source>
</evidence>
<feature type="transmembrane region" description="Helical" evidence="17">
    <location>
        <begin position="59"/>
        <end position="77"/>
    </location>
</feature>
<feature type="transmembrane region" description="Helical" evidence="17">
    <location>
        <begin position="32"/>
        <end position="53"/>
    </location>
</feature>
<dbReference type="InterPro" id="IPR017205">
    <property type="entry name" value="Sig_transdc_His_kinase_ChrS"/>
</dbReference>
<dbReference type="EMBL" id="JACHFV010000008">
    <property type="protein sequence ID" value="MBB5295649.1"/>
    <property type="molecule type" value="Genomic_DNA"/>
</dbReference>
<dbReference type="PROSITE" id="PS50109">
    <property type="entry name" value="HIS_KIN"/>
    <property type="match status" value="1"/>
</dbReference>
<keyword evidence="10 20" id="KW-0418">Kinase</keyword>
<proteinExistence type="predicted"/>
<comment type="cofactor">
    <cofactor evidence="2">
        <name>[4Fe-4S] cluster</name>
        <dbReference type="ChEBI" id="CHEBI:49883"/>
    </cofactor>
</comment>
<dbReference type="GO" id="GO:0016020">
    <property type="term" value="C:membrane"/>
    <property type="evidence" value="ECO:0007669"/>
    <property type="project" value="InterPro"/>
</dbReference>
<dbReference type="EMBL" id="VBRC01000001">
    <property type="protein sequence ID" value="TLK32281.1"/>
    <property type="molecule type" value="Genomic_DNA"/>
</dbReference>
<evidence type="ECO:0000256" key="2">
    <source>
        <dbReference type="ARBA" id="ARBA00001966"/>
    </source>
</evidence>
<evidence type="ECO:0000256" key="6">
    <source>
        <dbReference type="ARBA" id="ARBA00022485"/>
    </source>
</evidence>
<protein>
    <recommendedName>
        <fullName evidence="5">Oxygen sensor histidine kinase NreB</fullName>
        <ecNumber evidence="4">2.7.13.3</ecNumber>
    </recommendedName>
    <alternativeName>
        <fullName evidence="15">Nitrogen regulation protein B</fullName>
    </alternativeName>
</protein>
<keyword evidence="12" id="KW-0902">Two-component regulatory system</keyword>
<evidence type="ECO:0000256" key="16">
    <source>
        <dbReference type="SAM" id="Coils"/>
    </source>
</evidence>
<dbReference type="Pfam" id="PF02518">
    <property type="entry name" value="HATPase_c"/>
    <property type="match status" value="1"/>
</dbReference>
<evidence type="ECO:0000256" key="12">
    <source>
        <dbReference type="ARBA" id="ARBA00023012"/>
    </source>
</evidence>
<dbReference type="InterPro" id="IPR011712">
    <property type="entry name" value="Sig_transdc_His_kin_sub3_dim/P"/>
</dbReference>